<dbReference type="EMBL" id="JAPFFK010000019">
    <property type="protein sequence ID" value="KAJ6686219.1"/>
    <property type="molecule type" value="Genomic_DNA"/>
</dbReference>
<sequence>MLIFQHLIIYGRINKEVYMQLLREQTRGLVRGIVKLQASNSSRCNGSCKYCISCRFHQKSIWKT</sequence>
<evidence type="ECO:0000313" key="2">
    <source>
        <dbReference type="Proteomes" id="UP001151532"/>
    </source>
</evidence>
<name>A0A9Q0PEE4_SALPP</name>
<dbReference type="AlphaFoldDB" id="A0A9Q0PEE4"/>
<accession>A0A9Q0PEE4</accession>
<reference evidence="1" key="2">
    <citation type="journal article" date="2023" name="Int. J. Mol. Sci.">
        <title>De Novo Assembly and Annotation of 11 Diverse Shrub Willow (Salix) Genomes Reveals Novel Gene Organization in Sex-Linked Regions.</title>
        <authorList>
            <person name="Hyden B."/>
            <person name="Feng K."/>
            <person name="Yates T.B."/>
            <person name="Jawdy S."/>
            <person name="Cereghino C."/>
            <person name="Smart L.B."/>
            <person name="Muchero W."/>
        </authorList>
    </citation>
    <scope>NUCLEOTIDE SEQUENCE</scope>
    <source>
        <tissue evidence="1">Shoot tip</tissue>
    </source>
</reference>
<organism evidence="1 2">
    <name type="scientific">Salix purpurea</name>
    <name type="common">Purple osier willow</name>
    <dbReference type="NCBI Taxonomy" id="77065"/>
    <lineage>
        <taxon>Eukaryota</taxon>
        <taxon>Viridiplantae</taxon>
        <taxon>Streptophyta</taxon>
        <taxon>Embryophyta</taxon>
        <taxon>Tracheophyta</taxon>
        <taxon>Spermatophyta</taxon>
        <taxon>Magnoliopsida</taxon>
        <taxon>eudicotyledons</taxon>
        <taxon>Gunneridae</taxon>
        <taxon>Pentapetalae</taxon>
        <taxon>rosids</taxon>
        <taxon>fabids</taxon>
        <taxon>Malpighiales</taxon>
        <taxon>Salicaceae</taxon>
        <taxon>Saliceae</taxon>
        <taxon>Salix</taxon>
    </lineage>
</organism>
<dbReference type="OrthoDB" id="7289984at2759"/>
<keyword evidence="2" id="KW-1185">Reference proteome</keyword>
<reference evidence="1" key="1">
    <citation type="submission" date="2022-11" db="EMBL/GenBank/DDBJ databases">
        <authorList>
            <person name="Hyden B.L."/>
            <person name="Feng K."/>
            <person name="Yates T."/>
            <person name="Jawdy S."/>
            <person name="Smart L.B."/>
            <person name="Muchero W."/>
        </authorList>
    </citation>
    <scope>NUCLEOTIDE SEQUENCE</scope>
    <source>
        <tissue evidence="1">Shoot tip</tissue>
    </source>
</reference>
<gene>
    <name evidence="1" type="ORF">OIU79_016082</name>
</gene>
<dbReference type="Proteomes" id="UP001151532">
    <property type="component" value="Chromosome 2"/>
</dbReference>
<protein>
    <submittedName>
        <fullName evidence="1">Uncharacterized protein</fullName>
    </submittedName>
</protein>
<evidence type="ECO:0000313" key="1">
    <source>
        <dbReference type="EMBL" id="KAJ6686219.1"/>
    </source>
</evidence>
<proteinExistence type="predicted"/>
<comment type="caution">
    <text evidence="1">The sequence shown here is derived from an EMBL/GenBank/DDBJ whole genome shotgun (WGS) entry which is preliminary data.</text>
</comment>